<dbReference type="EMBL" id="KB933176">
    <property type="protein sequence ID" value="EON99231.1"/>
    <property type="molecule type" value="Genomic_DNA"/>
</dbReference>
<reference evidence="4" key="1">
    <citation type="journal article" date="2013" name="Genome Announc.">
        <title>Draft genome sequence of the ascomycete Phaeoacremonium aleophilum strain UCR-PA7, a causal agent of the esca disease complex in grapevines.</title>
        <authorList>
            <person name="Blanco-Ulate B."/>
            <person name="Rolshausen P."/>
            <person name="Cantu D."/>
        </authorList>
    </citation>
    <scope>NUCLEOTIDE SEQUENCE [LARGE SCALE GENOMIC DNA]</scope>
    <source>
        <strain evidence="4">UCR-PA7</strain>
    </source>
</reference>
<feature type="compositionally biased region" description="Acidic residues" evidence="1">
    <location>
        <begin position="449"/>
        <end position="466"/>
    </location>
</feature>
<dbReference type="GeneID" id="19325781"/>
<dbReference type="Proteomes" id="UP000014074">
    <property type="component" value="Unassembled WGS sequence"/>
</dbReference>
<feature type="domain" description="BTB" evidence="2">
    <location>
        <begin position="127"/>
        <end position="193"/>
    </location>
</feature>
<dbReference type="InterPro" id="IPR011333">
    <property type="entry name" value="SKP1/BTB/POZ_sf"/>
</dbReference>
<protein>
    <submittedName>
        <fullName evidence="3">Putative nuclear pore protein</fullName>
    </submittedName>
</protein>
<evidence type="ECO:0000256" key="1">
    <source>
        <dbReference type="SAM" id="MobiDB-lite"/>
    </source>
</evidence>
<feature type="region of interest" description="Disordered" evidence="1">
    <location>
        <begin position="1"/>
        <end position="92"/>
    </location>
</feature>
<dbReference type="KEGG" id="tmn:UCRPA7_5247"/>
<accession>R8BIT9</accession>
<dbReference type="InterPro" id="IPR000210">
    <property type="entry name" value="BTB/POZ_dom"/>
</dbReference>
<dbReference type="Gene3D" id="3.30.710.10">
    <property type="entry name" value="Potassium Channel Kv1.1, Chain A"/>
    <property type="match status" value="1"/>
</dbReference>
<organism evidence="3 4">
    <name type="scientific">Phaeoacremonium minimum (strain UCR-PA7)</name>
    <name type="common">Esca disease fungus</name>
    <name type="synonym">Togninia minima</name>
    <dbReference type="NCBI Taxonomy" id="1286976"/>
    <lineage>
        <taxon>Eukaryota</taxon>
        <taxon>Fungi</taxon>
        <taxon>Dikarya</taxon>
        <taxon>Ascomycota</taxon>
        <taxon>Pezizomycotina</taxon>
        <taxon>Sordariomycetes</taxon>
        <taxon>Sordariomycetidae</taxon>
        <taxon>Togniniales</taxon>
        <taxon>Togniniaceae</taxon>
        <taxon>Phaeoacremonium</taxon>
    </lineage>
</organism>
<feature type="compositionally biased region" description="Acidic residues" evidence="1">
    <location>
        <begin position="74"/>
        <end position="86"/>
    </location>
</feature>
<feature type="region of interest" description="Disordered" evidence="1">
    <location>
        <begin position="444"/>
        <end position="466"/>
    </location>
</feature>
<evidence type="ECO:0000313" key="3">
    <source>
        <dbReference type="EMBL" id="EON99231.1"/>
    </source>
</evidence>
<dbReference type="eggNOG" id="ENOG502RS97">
    <property type="taxonomic scope" value="Eukaryota"/>
</dbReference>
<dbReference type="HOGENOM" id="CLU_586878_0_0_1"/>
<sequence>MSPFIPSDTDAVSVDTEVANMATPEMDQINPIDVTPSTPQILAPSEPIPDIANKPETTLPKIALDGGAGLTPNDEFESDANSESEDREQAKPVDKYFTDGTVPRALSPIISESDSDVRQTISMHRDSDLYIQAKNEHGTDIVFEVNSSVLAATSPVFRKMIYGTSHRPDTGDWIIDLSVDNAKALRHVFRIIHFRCNTRDVMRMRTPDEIGQILLLVHKYELDNIIYPFAKKWSGDLTHALQLDEKTHPDNSVQALWIAWKIGDFKNFRDLLVDVIFWACDKSGALCGPDDVIESNRLEALRRILATFSDPINYFMSPNEKPNGRYCKSIDNQVECHCTLLGSAITALNKAGMWPLPKPEKYGESIYRLRQIVDGLHITALLYPGHPPHEQRHLRCGLEHKDVLEEFKSFVPVLPDALLKEMKHRGQMMLTFDEEAWAPYKDQDKWEDVDLEPEDSVVDDGWDETE</sequence>
<evidence type="ECO:0000259" key="2">
    <source>
        <dbReference type="PROSITE" id="PS50097"/>
    </source>
</evidence>
<name>R8BIT9_PHAM7</name>
<dbReference type="RefSeq" id="XP_007915985.1">
    <property type="nucleotide sequence ID" value="XM_007917794.1"/>
</dbReference>
<gene>
    <name evidence="3" type="ORF">UCRPA7_5247</name>
</gene>
<proteinExistence type="predicted"/>
<evidence type="ECO:0000313" key="4">
    <source>
        <dbReference type="Proteomes" id="UP000014074"/>
    </source>
</evidence>
<keyword evidence="4" id="KW-1185">Reference proteome</keyword>
<dbReference type="PROSITE" id="PS50097">
    <property type="entry name" value="BTB"/>
    <property type="match status" value="1"/>
</dbReference>
<dbReference type="Pfam" id="PF00651">
    <property type="entry name" value="BTB"/>
    <property type="match status" value="1"/>
</dbReference>
<dbReference type="AlphaFoldDB" id="R8BIT9"/>
<dbReference type="OrthoDB" id="5275938at2759"/>